<evidence type="ECO:0000259" key="1">
    <source>
        <dbReference type="Pfam" id="PF00534"/>
    </source>
</evidence>
<dbReference type="EMBL" id="AP018929">
    <property type="protein sequence ID" value="BBG22827.1"/>
    <property type="molecule type" value="Genomic_DNA"/>
</dbReference>
<proteinExistence type="predicted"/>
<feature type="domain" description="Glycosyl transferase family 1" evidence="1">
    <location>
        <begin position="179"/>
        <end position="323"/>
    </location>
</feature>
<dbReference type="STRING" id="1294262.GCA_001316085_00912"/>
<protein>
    <recommendedName>
        <fullName evidence="1">Glycosyl transferase family 1 domain-containing protein</fullName>
    </recommendedName>
</protein>
<evidence type="ECO:0000313" key="3">
    <source>
        <dbReference type="Proteomes" id="UP000322983"/>
    </source>
</evidence>
<dbReference type="GeneID" id="41714010"/>
<dbReference type="Proteomes" id="UP000322983">
    <property type="component" value="Chromosome"/>
</dbReference>
<dbReference type="Pfam" id="PF00534">
    <property type="entry name" value="Glycos_transf_1"/>
    <property type="match status" value="1"/>
</dbReference>
<gene>
    <name evidence="2" type="ORF">IC006_0111</name>
</gene>
<dbReference type="PANTHER" id="PTHR45919:SF1">
    <property type="entry name" value="GDP-MAN:MAN(3)GLCNAC(2)-PP-DOL ALPHA-1,2-MANNOSYLTRANSFERASE"/>
    <property type="match status" value="1"/>
</dbReference>
<dbReference type="AlphaFoldDB" id="A0A510DRM2"/>
<name>A0A510DRM2_9CREN</name>
<dbReference type="Gene3D" id="3.40.50.2000">
    <property type="entry name" value="Glycogen Phosphorylase B"/>
    <property type="match status" value="1"/>
</dbReference>
<sequence length="356" mass="40637">MPKRALFIEEFTRLGGGQIAFVNVYNALKERFNTISLYTDRDHPRLPPLHFDKVIEGGYSYSEDDPIYKVGFRILRERRRLSKVKEEFTFNNHPNVFVYNATLNFVHENFLTPFMDEHGNLKKKFMVYALKASKLYKVYDRANIVVAGEYSKSVVNKSLSILGVKPKRIAVVNLPVEQPRDVDLEGKEGLVLLFGRINREKRLEVGLEVARRSTQKFIIAGSVNRGDETYLEFLKAHAPPNVNIIPNPTIEEKDALFRKASVFLQTKLLEHYGLAVAEAVSYGLVPIVPKVGGPWVDIVMEGKYGLGYSRLEDIPALITQAVHSPLSIRKEIFESRERFSFSKFKESINKEVDAVI</sequence>
<dbReference type="OrthoDB" id="132546at2157"/>
<keyword evidence="3" id="KW-1185">Reference proteome</keyword>
<organism evidence="2 3">
    <name type="scientific">Sulfuracidifex tepidarius</name>
    <dbReference type="NCBI Taxonomy" id="1294262"/>
    <lineage>
        <taxon>Archaea</taxon>
        <taxon>Thermoproteota</taxon>
        <taxon>Thermoprotei</taxon>
        <taxon>Sulfolobales</taxon>
        <taxon>Sulfolobaceae</taxon>
        <taxon>Sulfuracidifex</taxon>
    </lineage>
</organism>
<dbReference type="RefSeq" id="WP_149528188.1">
    <property type="nucleotide sequence ID" value="NZ_AP018929.1"/>
</dbReference>
<dbReference type="GO" id="GO:0004377">
    <property type="term" value="F:GDP-Man:Man(3)GlcNAc(2)-PP-Dol alpha-1,2-mannosyltransferase activity"/>
    <property type="evidence" value="ECO:0007669"/>
    <property type="project" value="InterPro"/>
</dbReference>
<dbReference type="GO" id="GO:0006487">
    <property type="term" value="P:protein N-linked glycosylation"/>
    <property type="evidence" value="ECO:0007669"/>
    <property type="project" value="TreeGrafter"/>
</dbReference>
<dbReference type="GO" id="GO:0016020">
    <property type="term" value="C:membrane"/>
    <property type="evidence" value="ECO:0007669"/>
    <property type="project" value="TreeGrafter"/>
</dbReference>
<reference evidence="2 3" key="1">
    <citation type="journal article" date="2020" name="Int. J. Syst. Evol. Microbiol.">
        <title>Sulfuracidifex tepidarius gen. nov., sp. nov. and transfer of Sulfolobus metallicus Huber and Stetter 1992 to the genus Sulfuracidifex as Sulfuracidifex metallicus comb. nov.</title>
        <authorList>
            <person name="Itoh T."/>
            <person name="Miura T."/>
            <person name="Sakai H.D."/>
            <person name="Kato S."/>
            <person name="Ohkuma M."/>
            <person name="Takashina T."/>
        </authorList>
    </citation>
    <scope>NUCLEOTIDE SEQUENCE [LARGE SCALE GENOMIC DNA]</scope>
    <source>
        <strain evidence="2 3">IC-006</strain>
    </source>
</reference>
<dbReference type="InterPro" id="IPR038013">
    <property type="entry name" value="ALG11"/>
</dbReference>
<dbReference type="SUPFAM" id="SSF53756">
    <property type="entry name" value="UDP-Glycosyltransferase/glycogen phosphorylase"/>
    <property type="match status" value="1"/>
</dbReference>
<accession>A0A510DRM2</accession>
<dbReference type="PANTHER" id="PTHR45919">
    <property type="entry name" value="GDP-MAN:MAN(3)GLCNAC(2)-PP-DOL ALPHA-1,2-MANNOSYLTRANSFERASE"/>
    <property type="match status" value="1"/>
</dbReference>
<dbReference type="KEGG" id="step:IC006_0111"/>
<evidence type="ECO:0000313" key="2">
    <source>
        <dbReference type="EMBL" id="BBG22827.1"/>
    </source>
</evidence>
<dbReference type="InterPro" id="IPR001296">
    <property type="entry name" value="Glyco_trans_1"/>
</dbReference>